<feature type="transmembrane region" description="Helical" evidence="6">
    <location>
        <begin position="312"/>
        <end position="332"/>
    </location>
</feature>
<feature type="transmembrane region" description="Helical" evidence="6">
    <location>
        <begin position="267"/>
        <end position="292"/>
    </location>
</feature>
<dbReference type="PRINTS" id="PR00237">
    <property type="entry name" value="GPCRRHODOPSN"/>
</dbReference>
<dbReference type="SUPFAM" id="SSF81321">
    <property type="entry name" value="Family A G protein-coupled receptor-like"/>
    <property type="match status" value="1"/>
</dbReference>
<dbReference type="OrthoDB" id="10011262at2759"/>
<dbReference type="EMBL" id="UZAM01007651">
    <property type="protein sequence ID" value="VDP00559.1"/>
    <property type="molecule type" value="Genomic_DNA"/>
</dbReference>
<reference evidence="8 9" key="2">
    <citation type="submission" date="2018-11" db="EMBL/GenBank/DDBJ databases">
        <authorList>
            <consortium name="Pathogen Informatics"/>
        </authorList>
    </citation>
    <scope>NUCLEOTIDE SEQUENCE [LARGE SCALE GENOMIC DNA]</scope>
</reference>
<comment type="subcellular location">
    <subcellularLocation>
        <location evidence="1">Membrane</location>
    </subcellularLocation>
</comment>
<dbReference type="PROSITE" id="PS50262">
    <property type="entry name" value="G_PROTEIN_RECEP_F1_2"/>
    <property type="match status" value="1"/>
</dbReference>
<dbReference type="InterPro" id="IPR000276">
    <property type="entry name" value="GPCR_Rhodpsn"/>
</dbReference>
<proteinExistence type="inferred from homology"/>
<evidence type="ECO:0000256" key="6">
    <source>
        <dbReference type="SAM" id="Phobius"/>
    </source>
</evidence>
<keyword evidence="2 5" id="KW-0812">Transmembrane</keyword>
<dbReference type="CDD" id="cd14978">
    <property type="entry name" value="7tmA_FMRFamide_R-like"/>
    <property type="match status" value="1"/>
</dbReference>
<evidence type="ECO:0000256" key="5">
    <source>
        <dbReference type="RuleBase" id="RU000688"/>
    </source>
</evidence>
<evidence type="ECO:0000256" key="1">
    <source>
        <dbReference type="ARBA" id="ARBA00004370"/>
    </source>
</evidence>
<keyword evidence="5" id="KW-0807">Transducer</keyword>
<protein>
    <submittedName>
        <fullName evidence="10">G_PROTEIN_RECEP_F1_2 domain-containing protein</fullName>
    </submittedName>
</protein>
<evidence type="ECO:0000259" key="7">
    <source>
        <dbReference type="PROSITE" id="PS50262"/>
    </source>
</evidence>
<dbReference type="PROSITE" id="PS00237">
    <property type="entry name" value="G_PROTEIN_RECEP_F1_1"/>
    <property type="match status" value="1"/>
</dbReference>
<accession>A0A183II12</accession>
<gene>
    <name evidence="8" type="ORF">SBAD_LOCUS3257</name>
</gene>
<evidence type="ECO:0000313" key="8">
    <source>
        <dbReference type="EMBL" id="VDP00559.1"/>
    </source>
</evidence>
<reference evidence="10" key="1">
    <citation type="submission" date="2016-06" db="UniProtKB">
        <authorList>
            <consortium name="WormBaseParasite"/>
        </authorList>
    </citation>
    <scope>IDENTIFICATION</scope>
</reference>
<evidence type="ECO:0000256" key="2">
    <source>
        <dbReference type="ARBA" id="ARBA00022692"/>
    </source>
</evidence>
<dbReference type="Pfam" id="PF00001">
    <property type="entry name" value="7tm_1"/>
    <property type="match status" value="1"/>
</dbReference>
<dbReference type="AlphaFoldDB" id="A0A183II12"/>
<dbReference type="PANTHER" id="PTHR46641">
    <property type="entry name" value="FMRFAMIDE RECEPTOR-RELATED"/>
    <property type="match status" value="1"/>
</dbReference>
<evidence type="ECO:0000256" key="3">
    <source>
        <dbReference type="ARBA" id="ARBA00022989"/>
    </source>
</evidence>
<feature type="transmembrane region" description="Helical" evidence="6">
    <location>
        <begin position="146"/>
        <end position="167"/>
    </location>
</feature>
<dbReference type="Proteomes" id="UP000270296">
    <property type="component" value="Unassembled WGS sequence"/>
</dbReference>
<evidence type="ECO:0000256" key="4">
    <source>
        <dbReference type="ARBA" id="ARBA00023136"/>
    </source>
</evidence>
<dbReference type="InterPro" id="IPR052954">
    <property type="entry name" value="GPCR-Ligand_Int"/>
</dbReference>
<feature type="transmembrane region" description="Helical" evidence="6">
    <location>
        <begin position="66"/>
        <end position="86"/>
    </location>
</feature>
<evidence type="ECO:0000313" key="9">
    <source>
        <dbReference type="Proteomes" id="UP000270296"/>
    </source>
</evidence>
<dbReference type="Gene3D" id="1.20.1070.10">
    <property type="entry name" value="Rhodopsin 7-helix transmembrane proteins"/>
    <property type="match status" value="1"/>
</dbReference>
<keyword evidence="5" id="KW-0297">G-protein coupled receptor</keyword>
<name>A0A183II12_9BILA</name>
<keyword evidence="3 6" id="KW-1133">Transmembrane helix</keyword>
<keyword evidence="5" id="KW-0675">Receptor</keyword>
<evidence type="ECO:0000313" key="10">
    <source>
        <dbReference type="WBParaSite" id="SBAD_0000341101-mRNA-1"/>
    </source>
</evidence>
<comment type="similarity">
    <text evidence="5">Belongs to the G-protein coupled receptor 1 family.</text>
</comment>
<keyword evidence="4 6" id="KW-0472">Membrane</keyword>
<feature type="transmembrane region" description="Helical" evidence="6">
    <location>
        <begin position="199"/>
        <end position="223"/>
    </location>
</feature>
<feature type="domain" description="G-protein coupled receptors family 1 profile" evidence="7">
    <location>
        <begin position="45"/>
        <end position="325"/>
    </location>
</feature>
<dbReference type="GO" id="GO:0004930">
    <property type="term" value="F:G protein-coupled receptor activity"/>
    <property type="evidence" value="ECO:0007669"/>
    <property type="project" value="UniProtKB-KW"/>
</dbReference>
<dbReference type="InterPro" id="IPR017452">
    <property type="entry name" value="GPCR_Rhodpsn_7TM"/>
</dbReference>
<feature type="transmembrane region" description="Helical" evidence="6">
    <location>
        <begin position="34"/>
        <end position="54"/>
    </location>
</feature>
<dbReference type="WBParaSite" id="SBAD_0000341101-mRNA-1">
    <property type="protein sequence ID" value="SBAD_0000341101-mRNA-1"/>
    <property type="gene ID" value="SBAD_0000341101"/>
</dbReference>
<sequence>MENCTSILRYWEELDPNRFDLIDSNPMFYCNGPILTFVISFGIVGNIICIIVFVRTNRWPKLNCYLLTLAVWDIILITSSFFLYNLPVLLYDEVLNHGNHVLAYPFLYSASNMAHSASIWAVLAMSIERYYAICHPLRHRILNDRVWYVTVVLVSVLAIILGLPRYFEMRLGQCRNQTSGVSVPVVTSSSLQLNTTYRLLYKIIGDIVFYSVGPFFLLIFIALQISKHMNNYKMVQESLRLTLGPHRSHYTGVSALQRKKIQRNIDFLLLAMIIKFLACHSLPTVLDLYEIVTPAEVFASKTVSYLVDTSNFLVMVNSSCNVLIYLSCSPSFRRRFFPYRLRRRTAQKFQCLRYCLVKVGQQPRTNGETYDSLHG</sequence>
<keyword evidence="9" id="KW-1185">Reference proteome</keyword>
<feature type="transmembrane region" description="Helical" evidence="6">
    <location>
        <begin position="106"/>
        <end position="125"/>
    </location>
</feature>
<dbReference type="GO" id="GO:0016020">
    <property type="term" value="C:membrane"/>
    <property type="evidence" value="ECO:0007669"/>
    <property type="project" value="UniProtKB-SubCell"/>
</dbReference>
<organism evidence="10">
    <name type="scientific">Soboliphyme baturini</name>
    <dbReference type="NCBI Taxonomy" id="241478"/>
    <lineage>
        <taxon>Eukaryota</taxon>
        <taxon>Metazoa</taxon>
        <taxon>Ecdysozoa</taxon>
        <taxon>Nematoda</taxon>
        <taxon>Enoplea</taxon>
        <taxon>Dorylaimia</taxon>
        <taxon>Dioctophymatida</taxon>
        <taxon>Dioctophymatoidea</taxon>
        <taxon>Soboliphymatidae</taxon>
        <taxon>Soboliphyme</taxon>
    </lineage>
</organism>
<dbReference type="PANTHER" id="PTHR46641:SF2">
    <property type="entry name" value="FMRFAMIDE RECEPTOR"/>
    <property type="match status" value="1"/>
</dbReference>